<dbReference type="InterPro" id="IPR036922">
    <property type="entry name" value="Rieske_2Fe-2S_sf"/>
</dbReference>
<dbReference type="PROSITE" id="PS51296">
    <property type="entry name" value="RIESKE"/>
    <property type="match status" value="1"/>
</dbReference>
<dbReference type="GO" id="GO:0051213">
    <property type="term" value="F:dioxygenase activity"/>
    <property type="evidence" value="ECO:0007669"/>
    <property type="project" value="UniProtKB-KW"/>
</dbReference>
<reference evidence="8 9" key="1">
    <citation type="journal article" date="2010" name="Proc. Natl. Acad. Sci. U.S.A.">
        <title>A Nitrospira metagenome illuminates the physiology and evolution of globally important nitrite-oxidizing bacteria.</title>
        <authorList>
            <person name="Lucker S."/>
            <person name="Wagner M."/>
            <person name="Maixner F."/>
            <person name="Pelletier E."/>
            <person name="Koch H."/>
            <person name="Vacherie B."/>
            <person name="Rattei T."/>
            <person name="Sinninghe Damste J."/>
            <person name="Spieck E."/>
            <person name="Le Paslier D."/>
            <person name="Daims H."/>
        </authorList>
    </citation>
    <scope>NUCLEOTIDE SEQUENCE [LARGE SCALE GENOMIC DNA]</scope>
</reference>
<dbReference type="AlphaFoldDB" id="D8P7G0"/>
<dbReference type="GO" id="GO:0051537">
    <property type="term" value="F:2 iron, 2 sulfur cluster binding"/>
    <property type="evidence" value="ECO:0007669"/>
    <property type="project" value="UniProtKB-KW"/>
</dbReference>
<evidence type="ECO:0000313" key="9">
    <source>
        <dbReference type="Proteomes" id="UP000001660"/>
    </source>
</evidence>
<keyword evidence="8" id="KW-0223">Dioxygenase</keyword>
<accession>D8P7G0</accession>
<evidence type="ECO:0000313" key="8">
    <source>
        <dbReference type="EMBL" id="CBK39802.1"/>
    </source>
</evidence>
<keyword evidence="3" id="KW-0408">Iron</keyword>
<evidence type="ECO:0000256" key="6">
    <source>
        <dbReference type="ARBA" id="ARBA00038001"/>
    </source>
</evidence>
<keyword evidence="9" id="KW-1185">Reference proteome</keyword>
<dbReference type="Pfam" id="PF03358">
    <property type="entry name" value="FMN_red"/>
    <property type="match status" value="1"/>
</dbReference>
<dbReference type="HOGENOM" id="CLU_062788_0_0_0"/>
<comment type="cofactor">
    <cofactor evidence="5">
        <name>[2Fe-2S] cluster</name>
        <dbReference type="ChEBI" id="CHEBI:190135"/>
    </cofactor>
</comment>
<dbReference type="KEGG" id="nde:NIDE0014"/>
<dbReference type="Gene3D" id="3.40.50.360">
    <property type="match status" value="1"/>
</dbReference>
<dbReference type="eggNOG" id="COG0655">
    <property type="taxonomic scope" value="Bacteria"/>
</dbReference>
<organism evidence="8 9">
    <name type="scientific">Nitrospira defluvii</name>
    <dbReference type="NCBI Taxonomy" id="330214"/>
    <lineage>
        <taxon>Bacteria</taxon>
        <taxon>Pseudomonadati</taxon>
        <taxon>Nitrospirota</taxon>
        <taxon>Nitrospiria</taxon>
        <taxon>Nitrospirales</taxon>
        <taxon>Nitrospiraceae</taxon>
        <taxon>Nitrospira</taxon>
    </lineage>
</organism>
<evidence type="ECO:0000256" key="1">
    <source>
        <dbReference type="ARBA" id="ARBA00022714"/>
    </source>
</evidence>
<gene>
    <name evidence="8" type="ORF">NIDE0014</name>
</gene>
<name>D8P7G0_9BACT</name>
<comment type="similarity">
    <text evidence="6">Belongs to the bacterial ring-hydroxylating dioxygenase ferredoxin component family.</text>
</comment>
<dbReference type="InterPro" id="IPR029039">
    <property type="entry name" value="Flavoprotein-like_sf"/>
</dbReference>
<proteinExistence type="inferred from homology"/>
<dbReference type="EMBL" id="FP929003">
    <property type="protein sequence ID" value="CBK39802.1"/>
    <property type="molecule type" value="Genomic_DNA"/>
</dbReference>
<sequence>MPDATWTEIGSVDELKQRPLQQIVCGQTKLALSYKDGRFAAISGVCNHIGGPLGEGRLEGDYVVCPWHYWKFHHRTGQGEPGYEGDQVATYAVKVEDGRVFVDLTPVTKRQKLPKQSHPLARPIVRADGPVRVLGLATTAMTADQPRFSASDSLLEEALAYAHEHLQLDTQLIKLRDLSFRACEGFYSKAAEACTWPCSITQMDPTDQMDRVYEAVVHWADVILVSTPIRWGGASSLYYKMVERMNCIQNQETIANRHLLKNKVAAFIIMGGQDNVQGVAGQLMTFFAEVGCQFPQFPFIAHSRGWSAEDMERNNSEVQNSRELREGAQALVGRAAEMARLMVEGQLAMHPLARGGRKAHQLDSEPTG</sequence>
<keyword evidence="2" id="KW-0479">Metal-binding</keyword>
<protein>
    <submittedName>
        <fullName evidence="8">Putative Dioxygenase, ferredoxin subunit, and Flavodoxin (Modular protein)</fullName>
    </submittedName>
</protein>
<evidence type="ECO:0000256" key="3">
    <source>
        <dbReference type="ARBA" id="ARBA00023004"/>
    </source>
</evidence>
<dbReference type="Pfam" id="PF00355">
    <property type="entry name" value="Rieske"/>
    <property type="match status" value="1"/>
</dbReference>
<dbReference type="InterPro" id="IPR017941">
    <property type="entry name" value="Rieske_2Fe-2S"/>
</dbReference>
<dbReference type="PANTHER" id="PTHR21496">
    <property type="entry name" value="FERREDOXIN-RELATED"/>
    <property type="match status" value="1"/>
</dbReference>
<dbReference type="Gene3D" id="2.102.10.10">
    <property type="entry name" value="Rieske [2Fe-2S] iron-sulphur domain"/>
    <property type="match status" value="1"/>
</dbReference>
<dbReference type="PANTHER" id="PTHR21496:SF0">
    <property type="entry name" value="RIESKE DOMAIN-CONTAINING PROTEIN"/>
    <property type="match status" value="1"/>
</dbReference>
<dbReference type="STRING" id="330214.NIDE0014"/>
<evidence type="ECO:0000259" key="7">
    <source>
        <dbReference type="PROSITE" id="PS51296"/>
    </source>
</evidence>
<dbReference type="SUPFAM" id="SSF50022">
    <property type="entry name" value="ISP domain"/>
    <property type="match status" value="1"/>
</dbReference>
<dbReference type="eggNOG" id="COG2146">
    <property type="taxonomic scope" value="Bacteria"/>
</dbReference>
<evidence type="ECO:0000256" key="4">
    <source>
        <dbReference type="ARBA" id="ARBA00023014"/>
    </source>
</evidence>
<dbReference type="OrthoDB" id="9800167at2"/>
<dbReference type="SUPFAM" id="SSF52218">
    <property type="entry name" value="Flavoproteins"/>
    <property type="match status" value="1"/>
</dbReference>
<keyword evidence="8" id="KW-0560">Oxidoreductase</keyword>
<evidence type="ECO:0000256" key="2">
    <source>
        <dbReference type="ARBA" id="ARBA00022723"/>
    </source>
</evidence>
<keyword evidence="1" id="KW-0001">2Fe-2S</keyword>
<feature type="domain" description="Rieske" evidence="7">
    <location>
        <begin position="6"/>
        <end position="102"/>
    </location>
</feature>
<keyword evidence="4" id="KW-0411">Iron-sulfur</keyword>
<evidence type="ECO:0000256" key="5">
    <source>
        <dbReference type="ARBA" id="ARBA00034078"/>
    </source>
</evidence>
<dbReference type="Proteomes" id="UP000001660">
    <property type="component" value="Chromosome"/>
</dbReference>
<dbReference type="GO" id="GO:0046872">
    <property type="term" value="F:metal ion binding"/>
    <property type="evidence" value="ECO:0007669"/>
    <property type="project" value="UniProtKB-KW"/>
</dbReference>
<dbReference type="InterPro" id="IPR005025">
    <property type="entry name" value="FMN_Rdtase-like_dom"/>
</dbReference>